<organism evidence="1 2">
    <name type="scientific">Streptosporangium saharense</name>
    <dbReference type="NCBI Taxonomy" id="1706840"/>
    <lineage>
        <taxon>Bacteria</taxon>
        <taxon>Bacillati</taxon>
        <taxon>Actinomycetota</taxon>
        <taxon>Actinomycetes</taxon>
        <taxon>Streptosporangiales</taxon>
        <taxon>Streptosporangiaceae</taxon>
        <taxon>Streptosporangium</taxon>
    </lineage>
</organism>
<dbReference type="RefSeq" id="WP_281401640.1">
    <property type="nucleotide sequence ID" value="NZ_JACHJP010000009.1"/>
</dbReference>
<name>A0A7W7QT23_9ACTN</name>
<evidence type="ECO:0000313" key="1">
    <source>
        <dbReference type="EMBL" id="MBB4919252.1"/>
    </source>
</evidence>
<accession>A0A7W7QT23</accession>
<comment type="caution">
    <text evidence="1">The sequence shown here is derived from an EMBL/GenBank/DDBJ whole genome shotgun (WGS) entry which is preliminary data.</text>
</comment>
<sequence length="42" mass="4810">MDPDSEIALTPISQVQRFTPTADQAFDVLSRDRVDKDYEHTT</sequence>
<reference evidence="1 2" key="1">
    <citation type="submission" date="2020-08" db="EMBL/GenBank/DDBJ databases">
        <title>Genomic Encyclopedia of Type Strains, Phase III (KMG-III): the genomes of soil and plant-associated and newly described type strains.</title>
        <authorList>
            <person name="Whitman W."/>
        </authorList>
    </citation>
    <scope>NUCLEOTIDE SEQUENCE [LARGE SCALE GENOMIC DNA]</scope>
    <source>
        <strain evidence="1 2">CECT 8840</strain>
    </source>
</reference>
<dbReference type="AlphaFoldDB" id="A0A7W7QT23"/>
<protein>
    <submittedName>
        <fullName evidence="1">Uncharacterized protein</fullName>
    </submittedName>
</protein>
<keyword evidence="2" id="KW-1185">Reference proteome</keyword>
<dbReference type="Proteomes" id="UP000552644">
    <property type="component" value="Unassembled WGS sequence"/>
</dbReference>
<gene>
    <name evidence="1" type="ORF">FHS44_006394</name>
</gene>
<evidence type="ECO:0000313" key="2">
    <source>
        <dbReference type="Proteomes" id="UP000552644"/>
    </source>
</evidence>
<proteinExistence type="predicted"/>
<dbReference type="EMBL" id="JACHJP010000009">
    <property type="protein sequence ID" value="MBB4919252.1"/>
    <property type="molecule type" value="Genomic_DNA"/>
</dbReference>